<dbReference type="EMBL" id="CCYA01000276">
    <property type="protein sequence ID" value="CEH18645.1"/>
    <property type="molecule type" value="Genomic_DNA"/>
</dbReference>
<evidence type="ECO:0000313" key="3">
    <source>
        <dbReference type="Proteomes" id="UP000054845"/>
    </source>
</evidence>
<accession>A0A0P1BP20</accession>
<feature type="compositionally biased region" description="Low complexity" evidence="1">
    <location>
        <begin position="133"/>
        <end position="146"/>
    </location>
</feature>
<protein>
    <submittedName>
        <fullName evidence="2">Uncharacterized protein</fullName>
    </submittedName>
</protein>
<name>A0A0P1BP20_9BASI</name>
<feature type="region of interest" description="Disordered" evidence="1">
    <location>
        <begin position="1"/>
        <end position="30"/>
    </location>
</feature>
<evidence type="ECO:0000256" key="1">
    <source>
        <dbReference type="SAM" id="MobiDB-lite"/>
    </source>
</evidence>
<organism evidence="2 3">
    <name type="scientific">Ceraceosorus bombacis</name>
    <dbReference type="NCBI Taxonomy" id="401625"/>
    <lineage>
        <taxon>Eukaryota</taxon>
        <taxon>Fungi</taxon>
        <taxon>Dikarya</taxon>
        <taxon>Basidiomycota</taxon>
        <taxon>Ustilaginomycotina</taxon>
        <taxon>Exobasidiomycetes</taxon>
        <taxon>Ceraceosorales</taxon>
        <taxon>Ceraceosoraceae</taxon>
        <taxon>Ceraceosorus</taxon>
    </lineage>
</organism>
<proteinExistence type="predicted"/>
<evidence type="ECO:0000313" key="2">
    <source>
        <dbReference type="EMBL" id="CEH18645.1"/>
    </source>
</evidence>
<dbReference type="AlphaFoldDB" id="A0A0P1BP20"/>
<sequence length="174" mass="19231">MTNASPMYDGTGGRNQLGSGSQGVWEHDDGGAAEAYEKYVAVPKRQRQRQAQIEEYQRSNMHHHMSSSPRLHVDRRGATSWIEEVPLSDEHASSSGGGTSLQRMRTNKYGMYVPYASISEIEELPTSPKRSVSASAPDRSRSSSPDILSRFEDQGSPVSKGWMTKLFGPSKVIK</sequence>
<feature type="region of interest" description="Disordered" evidence="1">
    <location>
        <begin position="57"/>
        <end position="102"/>
    </location>
</feature>
<feature type="region of interest" description="Disordered" evidence="1">
    <location>
        <begin position="123"/>
        <end position="174"/>
    </location>
</feature>
<dbReference type="OrthoDB" id="10367118at2759"/>
<dbReference type="Proteomes" id="UP000054845">
    <property type="component" value="Unassembled WGS sequence"/>
</dbReference>
<keyword evidence="3" id="KW-1185">Reference proteome</keyword>
<reference evidence="2 3" key="1">
    <citation type="submission" date="2014-09" db="EMBL/GenBank/DDBJ databases">
        <authorList>
            <person name="Magalhaes I.L.F."/>
            <person name="Oliveira U."/>
            <person name="Santos F.R."/>
            <person name="Vidigal T.H.D.A."/>
            <person name="Brescovit A.D."/>
            <person name="Santos A.J."/>
        </authorList>
    </citation>
    <scope>NUCLEOTIDE SEQUENCE [LARGE SCALE GENOMIC DNA]</scope>
</reference>